<proteinExistence type="predicted"/>
<dbReference type="RefSeq" id="XP_033382354.1">
    <property type="nucleotide sequence ID" value="XM_033522379.1"/>
</dbReference>
<dbReference type="Proteomes" id="UP000799778">
    <property type="component" value="Unassembled WGS sequence"/>
</dbReference>
<feature type="region of interest" description="Disordered" evidence="1">
    <location>
        <begin position="85"/>
        <end position="109"/>
    </location>
</feature>
<dbReference type="EMBL" id="ML978071">
    <property type="protein sequence ID" value="KAF2014015.1"/>
    <property type="molecule type" value="Genomic_DNA"/>
</dbReference>
<organism evidence="2 3">
    <name type="scientific">Aaosphaeria arxii CBS 175.79</name>
    <dbReference type="NCBI Taxonomy" id="1450172"/>
    <lineage>
        <taxon>Eukaryota</taxon>
        <taxon>Fungi</taxon>
        <taxon>Dikarya</taxon>
        <taxon>Ascomycota</taxon>
        <taxon>Pezizomycotina</taxon>
        <taxon>Dothideomycetes</taxon>
        <taxon>Pleosporomycetidae</taxon>
        <taxon>Pleosporales</taxon>
        <taxon>Pleosporales incertae sedis</taxon>
        <taxon>Aaosphaeria</taxon>
    </lineage>
</organism>
<evidence type="ECO:0000313" key="3">
    <source>
        <dbReference type="Proteomes" id="UP000799778"/>
    </source>
</evidence>
<dbReference type="AlphaFoldDB" id="A0A6A5XL69"/>
<name>A0A6A5XL69_9PLEO</name>
<reference evidence="2" key="1">
    <citation type="journal article" date="2020" name="Stud. Mycol.">
        <title>101 Dothideomycetes genomes: a test case for predicting lifestyles and emergence of pathogens.</title>
        <authorList>
            <person name="Haridas S."/>
            <person name="Albert R."/>
            <person name="Binder M."/>
            <person name="Bloem J."/>
            <person name="Labutti K."/>
            <person name="Salamov A."/>
            <person name="Andreopoulos B."/>
            <person name="Baker S."/>
            <person name="Barry K."/>
            <person name="Bills G."/>
            <person name="Bluhm B."/>
            <person name="Cannon C."/>
            <person name="Castanera R."/>
            <person name="Culley D."/>
            <person name="Daum C."/>
            <person name="Ezra D."/>
            <person name="Gonzalez J."/>
            <person name="Henrissat B."/>
            <person name="Kuo A."/>
            <person name="Liang C."/>
            <person name="Lipzen A."/>
            <person name="Lutzoni F."/>
            <person name="Magnuson J."/>
            <person name="Mondo S."/>
            <person name="Nolan M."/>
            <person name="Ohm R."/>
            <person name="Pangilinan J."/>
            <person name="Park H.-J."/>
            <person name="Ramirez L."/>
            <person name="Alfaro M."/>
            <person name="Sun H."/>
            <person name="Tritt A."/>
            <person name="Yoshinaga Y."/>
            <person name="Zwiers L.-H."/>
            <person name="Turgeon B."/>
            <person name="Goodwin S."/>
            <person name="Spatafora J."/>
            <person name="Crous P."/>
            <person name="Grigoriev I."/>
        </authorList>
    </citation>
    <scope>NUCLEOTIDE SEQUENCE</scope>
    <source>
        <strain evidence="2">CBS 175.79</strain>
    </source>
</reference>
<evidence type="ECO:0000256" key="1">
    <source>
        <dbReference type="SAM" id="MobiDB-lite"/>
    </source>
</evidence>
<gene>
    <name evidence="2" type="ORF">BU24DRAFT_250778</name>
</gene>
<dbReference type="GeneID" id="54279776"/>
<evidence type="ECO:0000313" key="2">
    <source>
        <dbReference type="EMBL" id="KAF2014015.1"/>
    </source>
</evidence>
<sequence length="109" mass="12608">MGRRWRVLSCCLLPAQRKGRSLVSSDLPWEKLPHTCRTDIRHQHVVAQCSGIGSNLILAAEIYRENFPALCHDWKHCAPFFRSWSSPDHAGQTRQRPSYSDASRRGWHK</sequence>
<protein>
    <submittedName>
        <fullName evidence="2">Uncharacterized protein</fullName>
    </submittedName>
</protein>
<feature type="compositionally biased region" description="Polar residues" evidence="1">
    <location>
        <begin position="92"/>
        <end position="101"/>
    </location>
</feature>
<keyword evidence="3" id="KW-1185">Reference proteome</keyword>
<accession>A0A6A5XL69</accession>